<comment type="caution">
    <text evidence="6">The sequence shown here is derived from an EMBL/GenBank/DDBJ whole genome shotgun (WGS) entry which is preliminary data.</text>
</comment>
<dbReference type="GO" id="GO:0003700">
    <property type="term" value="F:DNA-binding transcription factor activity"/>
    <property type="evidence" value="ECO:0007669"/>
    <property type="project" value="InterPro"/>
</dbReference>
<dbReference type="InterPro" id="IPR000847">
    <property type="entry name" value="LysR_HTH_N"/>
</dbReference>
<evidence type="ECO:0000259" key="5">
    <source>
        <dbReference type="PROSITE" id="PS50931"/>
    </source>
</evidence>
<dbReference type="EMBL" id="QJJM01000001">
    <property type="protein sequence ID" value="PXW79208.1"/>
    <property type="molecule type" value="Genomic_DNA"/>
</dbReference>
<name>A0A2V3VEJ7_9SPHN</name>
<organism evidence="6 7">
    <name type="scientific">Blastomonas natatoria</name>
    <dbReference type="NCBI Taxonomy" id="34015"/>
    <lineage>
        <taxon>Bacteria</taxon>
        <taxon>Pseudomonadati</taxon>
        <taxon>Pseudomonadota</taxon>
        <taxon>Alphaproteobacteria</taxon>
        <taxon>Sphingomonadales</taxon>
        <taxon>Sphingomonadaceae</taxon>
        <taxon>Blastomonas</taxon>
    </lineage>
</organism>
<keyword evidence="2" id="KW-0805">Transcription regulation</keyword>
<gene>
    <name evidence="6" type="ORF">C7451_101272</name>
</gene>
<evidence type="ECO:0000313" key="6">
    <source>
        <dbReference type="EMBL" id="PXW79208.1"/>
    </source>
</evidence>
<dbReference type="PANTHER" id="PTHR30126">
    <property type="entry name" value="HTH-TYPE TRANSCRIPTIONAL REGULATOR"/>
    <property type="match status" value="1"/>
</dbReference>
<dbReference type="AlphaFoldDB" id="A0A2V3VEJ7"/>
<reference evidence="6 7" key="1">
    <citation type="submission" date="2018-05" db="EMBL/GenBank/DDBJ databases">
        <title>Genomic Encyclopedia of Type Strains, Phase IV (KMG-IV): sequencing the most valuable type-strain genomes for metagenomic binning, comparative biology and taxonomic classification.</title>
        <authorList>
            <person name="Goeker M."/>
        </authorList>
    </citation>
    <scope>NUCLEOTIDE SEQUENCE [LARGE SCALE GENOMIC DNA]</scope>
    <source>
        <strain evidence="6 7">DSM 3183</strain>
    </source>
</reference>
<feature type="domain" description="HTH lysR-type" evidence="5">
    <location>
        <begin position="106"/>
        <end position="163"/>
    </location>
</feature>
<evidence type="ECO:0000256" key="4">
    <source>
        <dbReference type="ARBA" id="ARBA00023163"/>
    </source>
</evidence>
<dbReference type="GO" id="GO:0000976">
    <property type="term" value="F:transcription cis-regulatory region binding"/>
    <property type="evidence" value="ECO:0007669"/>
    <property type="project" value="TreeGrafter"/>
</dbReference>
<dbReference type="SUPFAM" id="SSF53850">
    <property type="entry name" value="Periplasmic binding protein-like II"/>
    <property type="match status" value="1"/>
</dbReference>
<dbReference type="InterPro" id="IPR036388">
    <property type="entry name" value="WH-like_DNA-bd_sf"/>
</dbReference>
<dbReference type="InterPro" id="IPR005119">
    <property type="entry name" value="LysR_subst-bd"/>
</dbReference>
<dbReference type="PROSITE" id="PS50931">
    <property type="entry name" value="HTH_LYSR"/>
    <property type="match status" value="2"/>
</dbReference>
<sequence>MMQMIKPFDLNLRHLRALVNVVALRSLNRAADTAGLSQPALTQGMAKLERQLGVQLLDRHPGGVEPTPAGTALADRVERAFAHLSLAVRRPGRASTRGFSRPEQLMTSTQLQAFLHFADAQGFAGAAAASGLSLPGIHRAVRELEQIGGQVLAERRGRGMALTPAGRAMGRGVRLAAGELAAGIAEALGETHPATRIAIGAMPLSRALVVPRAIAHFLEDCPGTVVDVIEGSWRELIDPLLDGVIDAMIGALRETPPSDVEQVPLFTDRLAVFARNGHPLAGRRVELAELQAQSWVVGPQGTPLRAHWQALFAGDPPPVPVECGSVMVIRGLIMQSDLLTLLSPDQISVELDAGMLVRIDVDLPGTVRTIGLTTRRGWRPTQAQQRLIDLIHQASNETRLHENQ</sequence>
<protein>
    <submittedName>
        <fullName evidence="6">DNA-binding transcriptional LysR family regulator</fullName>
    </submittedName>
</protein>
<dbReference type="Proteomes" id="UP000248014">
    <property type="component" value="Unassembled WGS sequence"/>
</dbReference>
<keyword evidence="7" id="KW-1185">Reference proteome</keyword>
<dbReference type="Gene3D" id="1.10.10.10">
    <property type="entry name" value="Winged helix-like DNA-binding domain superfamily/Winged helix DNA-binding domain"/>
    <property type="match status" value="2"/>
</dbReference>
<evidence type="ECO:0000256" key="1">
    <source>
        <dbReference type="ARBA" id="ARBA00009437"/>
    </source>
</evidence>
<proteinExistence type="inferred from homology"/>
<keyword evidence="4" id="KW-0804">Transcription</keyword>
<dbReference type="Pfam" id="PF00126">
    <property type="entry name" value="HTH_1"/>
    <property type="match status" value="2"/>
</dbReference>
<dbReference type="PRINTS" id="PR00039">
    <property type="entry name" value="HTHLYSR"/>
</dbReference>
<keyword evidence="3 6" id="KW-0238">DNA-binding</keyword>
<evidence type="ECO:0000313" key="7">
    <source>
        <dbReference type="Proteomes" id="UP000248014"/>
    </source>
</evidence>
<dbReference type="Pfam" id="PF03466">
    <property type="entry name" value="LysR_substrate"/>
    <property type="match status" value="1"/>
</dbReference>
<dbReference type="Gene3D" id="3.40.190.10">
    <property type="entry name" value="Periplasmic binding protein-like II"/>
    <property type="match status" value="2"/>
</dbReference>
<evidence type="ECO:0000256" key="2">
    <source>
        <dbReference type="ARBA" id="ARBA00023015"/>
    </source>
</evidence>
<comment type="similarity">
    <text evidence="1">Belongs to the LysR transcriptional regulatory family.</text>
</comment>
<accession>A0A2V3VEJ7</accession>
<evidence type="ECO:0000256" key="3">
    <source>
        <dbReference type="ARBA" id="ARBA00023125"/>
    </source>
</evidence>
<dbReference type="PANTHER" id="PTHR30126:SF98">
    <property type="entry name" value="HTH-TYPE TRANSCRIPTIONAL ACTIVATOR BAUR"/>
    <property type="match status" value="1"/>
</dbReference>
<dbReference type="SUPFAM" id="SSF46785">
    <property type="entry name" value="Winged helix' DNA-binding domain"/>
    <property type="match status" value="2"/>
</dbReference>
<feature type="domain" description="HTH lysR-type" evidence="5">
    <location>
        <begin position="10"/>
        <end position="67"/>
    </location>
</feature>
<dbReference type="InterPro" id="IPR036390">
    <property type="entry name" value="WH_DNA-bd_sf"/>
</dbReference>